<keyword evidence="1" id="KW-0732">Signal</keyword>
<dbReference type="VEuPathDB" id="FungiDB:H310_05495"/>
<sequence>MRYRIFAAVVAIFCIICTAAASGRECDGADVLPLASDLSACFNVSKMSPTNLTLEEFQRSCVYEPCRNLVRGMGSLNCTLNNEPASILGGVCDATCSSNVTAAIAPYLKQCQLVSGVTTLTAATSPVFCKYDVCVQYTKLFAPLNCSISGVPAATVAKYCDNDMASRPPTTSPAVTVNSTSECSLDDTPLAYPDQLRQCLLAANVKVSPTGAAEWRPLCLIDPCAKAVRYFAGLSCTVGGTPASTLAKVCNNIIPLTFAPTTTAPPTPVIVSTASSPNIVMLSFLAAIAMALAS</sequence>
<dbReference type="Proteomes" id="UP000285060">
    <property type="component" value="Unassembled WGS sequence"/>
</dbReference>
<dbReference type="AlphaFoldDB" id="A0A418B572"/>
<accession>A0A418B572</accession>
<feature type="signal peptide" evidence="1">
    <location>
        <begin position="1"/>
        <end position="21"/>
    </location>
</feature>
<feature type="chain" id="PRO_5019098555" evidence="1">
    <location>
        <begin position="22"/>
        <end position="294"/>
    </location>
</feature>
<organism evidence="2 3">
    <name type="scientific">Aphanomyces invadans</name>
    <dbReference type="NCBI Taxonomy" id="157072"/>
    <lineage>
        <taxon>Eukaryota</taxon>
        <taxon>Sar</taxon>
        <taxon>Stramenopiles</taxon>
        <taxon>Oomycota</taxon>
        <taxon>Saprolegniomycetes</taxon>
        <taxon>Saprolegniales</taxon>
        <taxon>Verrucalvaceae</taxon>
        <taxon>Aphanomyces</taxon>
    </lineage>
</organism>
<evidence type="ECO:0000313" key="3">
    <source>
        <dbReference type="Proteomes" id="UP000285060"/>
    </source>
</evidence>
<evidence type="ECO:0000313" key="2">
    <source>
        <dbReference type="EMBL" id="RHY33262.1"/>
    </source>
</evidence>
<evidence type="ECO:0000256" key="1">
    <source>
        <dbReference type="SAM" id="SignalP"/>
    </source>
</evidence>
<keyword evidence="3" id="KW-1185">Reference proteome</keyword>
<gene>
    <name evidence="2" type="ORF">DYB32_002204</name>
</gene>
<reference evidence="2 3" key="1">
    <citation type="submission" date="2018-08" db="EMBL/GenBank/DDBJ databases">
        <title>Aphanomyces genome sequencing and annotation.</title>
        <authorList>
            <person name="Minardi D."/>
            <person name="Oidtmann B."/>
            <person name="Van Der Giezen M."/>
            <person name="Studholme D.J."/>
        </authorList>
    </citation>
    <scope>NUCLEOTIDE SEQUENCE [LARGE SCALE GENOMIC DNA]</scope>
    <source>
        <strain evidence="2 3">NJM0002</strain>
    </source>
</reference>
<protein>
    <submittedName>
        <fullName evidence="2">Uncharacterized protein</fullName>
    </submittedName>
</protein>
<comment type="caution">
    <text evidence="2">The sequence shown here is derived from an EMBL/GenBank/DDBJ whole genome shotgun (WGS) entry which is preliminary data.</text>
</comment>
<proteinExistence type="predicted"/>
<dbReference type="EMBL" id="QUSY01000083">
    <property type="protein sequence ID" value="RHY33262.1"/>
    <property type="molecule type" value="Genomic_DNA"/>
</dbReference>
<name>A0A418B572_9STRA</name>